<dbReference type="PROSITE" id="PS51257">
    <property type="entry name" value="PROKAR_LIPOPROTEIN"/>
    <property type="match status" value="1"/>
</dbReference>
<dbReference type="RefSeq" id="WP_087862676.1">
    <property type="nucleotide sequence ID" value="NZ_LT859958.1"/>
</dbReference>
<feature type="domain" description="Nbr1 FW" evidence="1">
    <location>
        <begin position="164"/>
        <end position="260"/>
    </location>
</feature>
<dbReference type="Pfam" id="PF16158">
    <property type="entry name" value="N_BRCA1_IG"/>
    <property type="match status" value="1"/>
</dbReference>
<dbReference type="AlphaFoldDB" id="A0A1Y6K7K6"/>
<dbReference type="PANTHER" id="PTHR20930:SF0">
    <property type="entry name" value="PROTEIN ILRUN"/>
    <property type="match status" value="1"/>
</dbReference>
<dbReference type="EMBL" id="LT859958">
    <property type="protein sequence ID" value="SMX54868.1"/>
    <property type="molecule type" value="Genomic_DNA"/>
</dbReference>
<dbReference type="KEGG" id="abat:CFX1CAM_1803"/>
<gene>
    <name evidence="2" type="ORF">CFX1CAM_1803</name>
</gene>
<reference evidence="3" key="1">
    <citation type="submission" date="2017-05" db="EMBL/GenBank/DDBJ databases">
        <authorList>
            <person name="Kirkegaard R."/>
            <person name="Mcilroy J S."/>
        </authorList>
    </citation>
    <scope>NUCLEOTIDE SEQUENCE [LARGE SCALE GENOMIC DNA]</scope>
</reference>
<name>A0A1Y6K7K6_9CHLR</name>
<accession>A0A1Y6K7K6</accession>
<evidence type="ECO:0000313" key="2">
    <source>
        <dbReference type="EMBL" id="SMX54868.1"/>
    </source>
</evidence>
<evidence type="ECO:0000313" key="3">
    <source>
        <dbReference type="Proteomes" id="UP000195514"/>
    </source>
</evidence>
<organism evidence="2 3">
    <name type="scientific">Candidatus Brevifilum fermentans</name>
    <dbReference type="NCBI Taxonomy" id="1986204"/>
    <lineage>
        <taxon>Bacteria</taxon>
        <taxon>Bacillati</taxon>
        <taxon>Chloroflexota</taxon>
        <taxon>Anaerolineae</taxon>
        <taxon>Anaerolineales</taxon>
        <taxon>Anaerolineaceae</taxon>
        <taxon>Candidatus Brevifilum</taxon>
    </lineage>
</organism>
<dbReference type="InterPro" id="IPR013783">
    <property type="entry name" value="Ig-like_fold"/>
</dbReference>
<dbReference type="Gene3D" id="2.60.40.10">
    <property type="entry name" value="Immunoglobulins"/>
    <property type="match status" value="2"/>
</dbReference>
<dbReference type="CDD" id="cd14947">
    <property type="entry name" value="NBR1_like"/>
    <property type="match status" value="1"/>
</dbReference>
<dbReference type="Proteomes" id="UP000195514">
    <property type="component" value="Chromosome I"/>
</dbReference>
<keyword evidence="3" id="KW-1185">Reference proteome</keyword>
<dbReference type="OrthoDB" id="166850at2"/>
<protein>
    <recommendedName>
        <fullName evidence="1">Nbr1 FW domain-containing protein</fullName>
    </recommendedName>
</protein>
<dbReference type="PANTHER" id="PTHR20930">
    <property type="entry name" value="OVARIAN CARCINOMA ANTIGEN CA125-RELATED"/>
    <property type="match status" value="1"/>
</dbReference>
<dbReference type="InterPro" id="IPR032350">
    <property type="entry name" value="Nbr1_FW"/>
</dbReference>
<sequence>MSARKFWLLAIIILVTLAGCHFPDQPWVLIEITNLENGQHVLFNEGVLIYAKARSSQGISRVELYINGELTATQLPARGNPRDLIAELPFAPLTEGSVIVSVLAVDRKGTVSDPFSITLNVVSSIEDIEISSTPTPTPSAEEFAQTQTAQAICTNSASFVTHVTIPESTQISTNVNFTKIWRVNNNGSCDWIGYQLVHSGGDHMGAVFPKALPVVKAGSNADLVIEMTAPSQPGTHTSIWRIQAGDGTLFGPELITTINVIELPTHTPVPTHTQTPTLSPTPTTFPTQTYTPTLPPISVQQISAQISIPPNSTESKTITCPTGSIVVSGGFSHQFDIQVWQSKKDGNGWSITATNFDSSAKELTISATCLLNSKGTSSTVSEEKLALPNDKTIITASCPSGSLVTGGGWSVENNAPVKIFISAKSGNDWQISVHNPTDISPKVTAFAICLTGASGSTSQYDKKENKVPANSTASAQMNCPAGSYVTGGGFIIDQELTLFQTTQEDNGWINFVSNPTDEDKRLDTFTICYQP</sequence>
<proteinExistence type="predicted"/>
<evidence type="ECO:0000259" key="1">
    <source>
        <dbReference type="Pfam" id="PF16158"/>
    </source>
</evidence>